<dbReference type="Proteomes" id="UP000325788">
    <property type="component" value="Unassembled WGS sequence"/>
</dbReference>
<evidence type="ECO:0000313" key="16">
    <source>
        <dbReference type="Proteomes" id="UP000325788"/>
    </source>
</evidence>
<evidence type="ECO:0000256" key="13">
    <source>
        <dbReference type="SAM" id="Phobius"/>
    </source>
</evidence>
<dbReference type="RefSeq" id="WP_151504100.1">
    <property type="nucleotide sequence ID" value="NZ_VXLD01000002.1"/>
</dbReference>
<dbReference type="CDD" id="cd00082">
    <property type="entry name" value="HisKA"/>
    <property type="match status" value="1"/>
</dbReference>
<proteinExistence type="predicted"/>
<evidence type="ECO:0000256" key="6">
    <source>
        <dbReference type="ARBA" id="ARBA00022692"/>
    </source>
</evidence>
<evidence type="ECO:0000256" key="11">
    <source>
        <dbReference type="ARBA" id="ARBA00023012"/>
    </source>
</evidence>
<dbReference type="SMART" id="SM00387">
    <property type="entry name" value="HATPase_c"/>
    <property type="match status" value="1"/>
</dbReference>
<keyword evidence="4" id="KW-0597">Phosphoprotein</keyword>
<dbReference type="Pfam" id="PF02518">
    <property type="entry name" value="HATPase_c"/>
    <property type="match status" value="1"/>
</dbReference>
<keyword evidence="8" id="KW-0418">Kinase</keyword>
<comment type="catalytic activity">
    <reaction evidence="1">
        <text>ATP + protein L-histidine = ADP + protein N-phospho-L-histidine.</text>
        <dbReference type="EC" id="2.7.13.3"/>
    </reaction>
</comment>
<dbReference type="GO" id="GO:0000155">
    <property type="term" value="F:phosphorelay sensor kinase activity"/>
    <property type="evidence" value="ECO:0007669"/>
    <property type="project" value="InterPro"/>
</dbReference>
<evidence type="ECO:0000256" key="3">
    <source>
        <dbReference type="ARBA" id="ARBA00012438"/>
    </source>
</evidence>
<feature type="domain" description="Histidine kinase" evidence="14">
    <location>
        <begin position="234"/>
        <end position="447"/>
    </location>
</feature>
<keyword evidence="9" id="KW-0067">ATP-binding</keyword>
<accession>A0A5N4WJL0</accession>
<dbReference type="InterPro" id="IPR050428">
    <property type="entry name" value="TCS_sensor_his_kinase"/>
</dbReference>
<dbReference type="PANTHER" id="PTHR45436">
    <property type="entry name" value="SENSOR HISTIDINE KINASE YKOH"/>
    <property type="match status" value="1"/>
</dbReference>
<evidence type="ECO:0000256" key="10">
    <source>
        <dbReference type="ARBA" id="ARBA00022989"/>
    </source>
</evidence>
<evidence type="ECO:0000256" key="1">
    <source>
        <dbReference type="ARBA" id="ARBA00000085"/>
    </source>
</evidence>
<dbReference type="InterPro" id="IPR004358">
    <property type="entry name" value="Sig_transdc_His_kin-like_C"/>
</dbReference>
<dbReference type="PROSITE" id="PS50109">
    <property type="entry name" value="HIS_KIN"/>
    <property type="match status" value="1"/>
</dbReference>
<feature type="transmembrane region" description="Helical" evidence="13">
    <location>
        <begin position="17"/>
        <end position="37"/>
    </location>
</feature>
<keyword evidence="10 13" id="KW-1133">Transmembrane helix</keyword>
<dbReference type="InterPro" id="IPR003661">
    <property type="entry name" value="HisK_dim/P_dom"/>
</dbReference>
<evidence type="ECO:0000256" key="4">
    <source>
        <dbReference type="ARBA" id="ARBA00022553"/>
    </source>
</evidence>
<name>A0A5N4WJL0_9GAMM</name>
<keyword evidence="5" id="KW-0808">Transferase</keyword>
<dbReference type="EMBL" id="VXLD01000002">
    <property type="protein sequence ID" value="KAB1857911.1"/>
    <property type="molecule type" value="Genomic_DNA"/>
</dbReference>
<gene>
    <name evidence="15" type="ORF">F4W09_04030</name>
</gene>
<dbReference type="AlphaFoldDB" id="A0A5N4WJL0"/>
<dbReference type="SUPFAM" id="SSF47384">
    <property type="entry name" value="Homodimeric domain of signal transducing histidine kinase"/>
    <property type="match status" value="1"/>
</dbReference>
<keyword evidence="7" id="KW-0547">Nucleotide-binding</keyword>
<keyword evidence="12 13" id="KW-0472">Membrane</keyword>
<evidence type="ECO:0000256" key="8">
    <source>
        <dbReference type="ARBA" id="ARBA00022777"/>
    </source>
</evidence>
<evidence type="ECO:0000256" key="12">
    <source>
        <dbReference type="ARBA" id="ARBA00023136"/>
    </source>
</evidence>
<dbReference type="InterPro" id="IPR005467">
    <property type="entry name" value="His_kinase_dom"/>
</dbReference>
<dbReference type="GO" id="GO:0005524">
    <property type="term" value="F:ATP binding"/>
    <property type="evidence" value="ECO:0007669"/>
    <property type="project" value="UniProtKB-KW"/>
</dbReference>
<dbReference type="Pfam" id="PF00512">
    <property type="entry name" value="HisKA"/>
    <property type="match status" value="1"/>
</dbReference>
<keyword evidence="11" id="KW-0902">Two-component regulatory system</keyword>
<evidence type="ECO:0000256" key="2">
    <source>
        <dbReference type="ARBA" id="ARBA00004141"/>
    </source>
</evidence>
<dbReference type="PRINTS" id="PR00344">
    <property type="entry name" value="BCTRLSENSOR"/>
</dbReference>
<evidence type="ECO:0000259" key="14">
    <source>
        <dbReference type="PROSITE" id="PS50109"/>
    </source>
</evidence>
<evidence type="ECO:0000256" key="7">
    <source>
        <dbReference type="ARBA" id="ARBA00022741"/>
    </source>
</evidence>
<dbReference type="EC" id="2.7.13.3" evidence="3"/>
<organism evidence="15 16">
    <name type="scientific">Acinetobacter tandoii</name>
    <dbReference type="NCBI Taxonomy" id="202954"/>
    <lineage>
        <taxon>Bacteria</taxon>
        <taxon>Pseudomonadati</taxon>
        <taxon>Pseudomonadota</taxon>
        <taxon>Gammaproteobacteria</taxon>
        <taxon>Moraxellales</taxon>
        <taxon>Moraxellaceae</taxon>
        <taxon>Acinetobacter</taxon>
    </lineage>
</organism>
<dbReference type="SUPFAM" id="SSF55874">
    <property type="entry name" value="ATPase domain of HSP90 chaperone/DNA topoisomerase II/histidine kinase"/>
    <property type="match status" value="1"/>
</dbReference>
<evidence type="ECO:0000256" key="5">
    <source>
        <dbReference type="ARBA" id="ARBA00022679"/>
    </source>
</evidence>
<comment type="caution">
    <text evidence="15">The sequence shown here is derived from an EMBL/GenBank/DDBJ whole genome shotgun (WGS) entry which is preliminary data.</text>
</comment>
<dbReference type="InterPro" id="IPR003594">
    <property type="entry name" value="HATPase_dom"/>
</dbReference>
<dbReference type="Gene3D" id="1.10.287.130">
    <property type="match status" value="1"/>
</dbReference>
<dbReference type="InterPro" id="IPR036097">
    <property type="entry name" value="HisK_dim/P_sf"/>
</dbReference>
<evidence type="ECO:0000256" key="9">
    <source>
        <dbReference type="ARBA" id="ARBA00022840"/>
    </source>
</evidence>
<dbReference type="Gene3D" id="3.30.565.10">
    <property type="entry name" value="Histidine kinase-like ATPase, C-terminal domain"/>
    <property type="match status" value="1"/>
</dbReference>
<feature type="transmembrane region" description="Helical" evidence="13">
    <location>
        <begin position="146"/>
        <end position="167"/>
    </location>
</feature>
<evidence type="ECO:0000313" key="15">
    <source>
        <dbReference type="EMBL" id="KAB1857911.1"/>
    </source>
</evidence>
<dbReference type="GO" id="GO:0005886">
    <property type="term" value="C:plasma membrane"/>
    <property type="evidence" value="ECO:0007669"/>
    <property type="project" value="TreeGrafter"/>
</dbReference>
<dbReference type="PANTHER" id="PTHR45436:SF14">
    <property type="entry name" value="SENSOR PROTEIN QSEC"/>
    <property type="match status" value="1"/>
</dbReference>
<sequence length="451" mass="51819">MAAKHISLQKRLVKTSVLSSVAAGAVAFILLVGISIYQSMSMQDEIMDEIADALLLVHPNQNEGPHITQLSDEFDLQYQLIHQQKVVLQSDSFELASMVNFLDMQHEHFDYVWFQHALWRSYQSFDQDTQMQVVIYQPMQVRFEKILSSFAIYAVLLMVLWLLQWLFSHFAIACQFKVMQMLSKKIADKSAQDLTPIMQNEPIIDELQPIVLQLNQLLQRLDQSLQAEQRFTADASHELRSPLSAIQLRLQVLQRKYQDQSQFTQELQQIQQDVSRGTQVLENLLLLARLDPTETADLPLSPLNLGQLVIDVWNSLDIFRQQKHTELVSNIETCWIKVNPELMTVCLRNLLDNAIRYSQPHKCVYIQVTVKQQQVYLCIENEGEGVDSDTISRLGERFYRALGSKTTGSGLGLSICKKIVQLHHASIDFSVSSYGGLKVELYFRKFETPEI</sequence>
<protein>
    <recommendedName>
        <fullName evidence="3">histidine kinase</fullName>
        <ecNumber evidence="3">2.7.13.3</ecNumber>
    </recommendedName>
</protein>
<reference evidence="15 16" key="1">
    <citation type="submission" date="2019-09" db="EMBL/GenBank/DDBJ databases">
        <title>Draft genome sequence of Acinetobacter tandoii W4-4-4 isolated from environmental water sample.</title>
        <authorList>
            <person name="Wee S.K."/>
            <person name="Yan B."/>
            <person name="Mustaffa S.B."/>
            <person name="Yap E.P.H."/>
        </authorList>
    </citation>
    <scope>NUCLEOTIDE SEQUENCE [LARGE SCALE GENOMIC DNA]</scope>
    <source>
        <strain evidence="15 16">W4-4-4</strain>
    </source>
</reference>
<dbReference type="SMART" id="SM00388">
    <property type="entry name" value="HisKA"/>
    <property type="match status" value="1"/>
</dbReference>
<keyword evidence="6 13" id="KW-0812">Transmembrane</keyword>
<dbReference type="InterPro" id="IPR036890">
    <property type="entry name" value="HATPase_C_sf"/>
</dbReference>
<comment type="subcellular location">
    <subcellularLocation>
        <location evidence="2">Membrane</location>
        <topology evidence="2">Multi-pass membrane protein</topology>
    </subcellularLocation>
</comment>